<dbReference type="GO" id="GO:0000166">
    <property type="term" value="F:nucleotide binding"/>
    <property type="evidence" value="ECO:0007669"/>
    <property type="project" value="UniProtKB-KW"/>
</dbReference>
<sequence length="60" mass="6437">MVAEGIVEACKSEAPKVPIIVRLEGTNAIEGRRVLEDYGHNIKIATDMEEAAKLACVAVN</sequence>
<protein>
    <submittedName>
        <fullName evidence="4">Ligase_CoA domain-containing protein</fullName>
    </submittedName>
</protein>
<dbReference type="GO" id="GO:0006099">
    <property type="term" value="P:tricarboxylic acid cycle"/>
    <property type="evidence" value="ECO:0007669"/>
    <property type="project" value="TreeGrafter"/>
</dbReference>
<dbReference type="STRING" id="70667.A0A183T3V9"/>
<dbReference type="Gene3D" id="3.40.50.261">
    <property type="entry name" value="Succinyl-CoA synthetase domains"/>
    <property type="match status" value="1"/>
</dbReference>
<dbReference type="EMBL" id="UYSU01036333">
    <property type="protein sequence ID" value="VDL97542.1"/>
    <property type="molecule type" value="Genomic_DNA"/>
</dbReference>
<dbReference type="OrthoDB" id="1552at2759"/>
<evidence type="ECO:0000256" key="1">
    <source>
        <dbReference type="ARBA" id="ARBA00022741"/>
    </source>
</evidence>
<dbReference type="PANTHER" id="PTHR11815">
    <property type="entry name" value="SUCCINYL-COA SYNTHETASE BETA CHAIN"/>
    <property type="match status" value="1"/>
</dbReference>
<reference evidence="2 3" key="2">
    <citation type="submission" date="2018-11" db="EMBL/GenBank/DDBJ databases">
        <authorList>
            <consortium name="Pathogen Informatics"/>
        </authorList>
    </citation>
    <scope>NUCLEOTIDE SEQUENCE [LARGE SCALE GENOMIC DNA]</scope>
    <source>
        <strain evidence="2 3">NST_G2</strain>
    </source>
</reference>
<evidence type="ECO:0000313" key="2">
    <source>
        <dbReference type="EMBL" id="VDL97542.1"/>
    </source>
</evidence>
<dbReference type="GO" id="GO:0042709">
    <property type="term" value="C:succinate-CoA ligase complex"/>
    <property type="evidence" value="ECO:0007669"/>
    <property type="project" value="TreeGrafter"/>
</dbReference>
<reference evidence="4" key="1">
    <citation type="submission" date="2016-06" db="UniProtKB">
        <authorList>
            <consortium name="WormBaseParasite"/>
        </authorList>
    </citation>
    <scope>IDENTIFICATION</scope>
</reference>
<gene>
    <name evidence="2" type="ORF">SSLN_LOCUS11157</name>
</gene>
<accession>A0A183T3V9</accession>
<dbReference type="GO" id="GO:0004775">
    <property type="term" value="F:succinate-CoA ligase (ADP-forming) activity"/>
    <property type="evidence" value="ECO:0007669"/>
    <property type="project" value="TreeGrafter"/>
</dbReference>
<dbReference type="WBParaSite" id="SSLN_0001158401-mRNA-1">
    <property type="protein sequence ID" value="SSLN_0001158401-mRNA-1"/>
    <property type="gene ID" value="SSLN_0001158401"/>
</dbReference>
<evidence type="ECO:0000313" key="3">
    <source>
        <dbReference type="Proteomes" id="UP000275846"/>
    </source>
</evidence>
<keyword evidence="3" id="KW-1185">Reference proteome</keyword>
<dbReference type="PANTHER" id="PTHR11815:SF10">
    <property type="entry name" value="SUCCINATE--COA LIGASE [GDP-FORMING] SUBUNIT BETA, MITOCHONDRIAL"/>
    <property type="match status" value="1"/>
</dbReference>
<evidence type="ECO:0000313" key="4">
    <source>
        <dbReference type="WBParaSite" id="SSLN_0001158401-mRNA-1"/>
    </source>
</evidence>
<name>A0A183T3V9_SCHSO</name>
<dbReference type="InterPro" id="IPR016102">
    <property type="entry name" value="Succinyl-CoA_synth-like"/>
</dbReference>
<dbReference type="GO" id="GO:0006104">
    <property type="term" value="P:succinyl-CoA metabolic process"/>
    <property type="evidence" value="ECO:0007669"/>
    <property type="project" value="TreeGrafter"/>
</dbReference>
<dbReference type="AlphaFoldDB" id="A0A183T3V9"/>
<dbReference type="SUPFAM" id="SSF52210">
    <property type="entry name" value="Succinyl-CoA synthetase domains"/>
    <property type="match status" value="1"/>
</dbReference>
<dbReference type="Proteomes" id="UP000275846">
    <property type="component" value="Unassembled WGS sequence"/>
</dbReference>
<proteinExistence type="predicted"/>
<organism evidence="4">
    <name type="scientific">Schistocephalus solidus</name>
    <name type="common">Tapeworm</name>
    <dbReference type="NCBI Taxonomy" id="70667"/>
    <lineage>
        <taxon>Eukaryota</taxon>
        <taxon>Metazoa</taxon>
        <taxon>Spiralia</taxon>
        <taxon>Lophotrochozoa</taxon>
        <taxon>Platyhelminthes</taxon>
        <taxon>Cestoda</taxon>
        <taxon>Eucestoda</taxon>
        <taxon>Diphyllobothriidea</taxon>
        <taxon>Diphyllobothriidae</taxon>
        <taxon>Schistocephalus</taxon>
    </lineage>
</organism>
<keyword evidence="1" id="KW-0547">Nucleotide-binding</keyword>